<organism evidence="1 2">
    <name type="scientific">Achromobacter insuavis</name>
    <dbReference type="NCBI Taxonomy" id="1287735"/>
    <lineage>
        <taxon>Bacteria</taxon>
        <taxon>Pseudomonadati</taxon>
        <taxon>Pseudomonadota</taxon>
        <taxon>Betaproteobacteria</taxon>
        <taxon>Burkholderiales</taxon>
        <taxon>Alcaligenaceae</taxon>
        <taxon>Achromobacter</taxon>
    </lineage>
</organism>
<protein>
    <recommendedName>
        <fullName evidence="3">Antitoxin Xre/MbcA/ParS-like toxin-binding domain-containing protein</fullName>
    </recommendedName>
</protein>
<dbReference type="RefSeq" id="WP_054429102.1">
    <property type="nucleotide sequence ID" value="NZ_CADIJR010000008.1"/>
</dbReference>
<dbReference type="Proteomes" id="UP000507979">
    <property type="component" value="Unassembled WGS sequence"/>
</dbReference>
<proteinExistence type="predicted"/>
<sequence length="224" mass="24218">MTPIRTQADLLDVMTGSPEEVGQRLKRVQADQVVAIGLEHASAKEAGMIAETLARFVQLVNLNVIRHERETLESLVEVLVPKAPPTPVQLKEAAMLAKARIAVLREGNWLTAAEIADLAGFSSSNPSAQPNKWKRDGLIFAIRHLGVDYFPDYGLDPDTGYRPLKAMAAVIKVLGGSKDSWGLAYWFASANSFLGGARPQDVLAKQPDRVIAAAADEQEGIVHG</sequence>
<name>A0A6J4ZKP7_9BURK</name>
<gene>
    <name evidence="1" type="ORF">LMG26845_01399</name>
</gene>
<evidence type="ECO:0000313" key="2">
    <source>
        <dbReference type="Proteomes" id="UP000507979"/>
    </source>
</evidence>
<keyword evidence="2" id="KW-1185">Reference proteome</keyword>
<evidence type="ECO:0000313" key="1">
    <source>
        <dbReference type="EMBL" id="CAB3634178.1"/>
    </source>
</evidence>
<evidence type="ECO:0008006" key="3">
    <source>
        <dbReference type="Google" id="ProtNLM"/>
    </source>
</evidence>
<reference evidence="1 2" key="1">
    <citation type="submission" date="2020-04" db="EMBL/GenBank/DDBJ databases">
        <authorList>
            <person name="De Canck E."/>
        </authorList>
    </citation>
    <scope>NUCLEOTIDE SEQUENCE [LARGE SCALE GENOMIC DNA]</scope>
    <source>
        <strain evidence="1 2">LMG 26845</strain>
    </source>
</reference>
<dbReference type="GeneID" id="92897245"/>
<dbReference type="AlphaFoldDB" id="A0A6J4ZKP7"/>
<dbReference type="EMBL" id="CADIJR010000008">
    <property type="protein sequence ID" value="CAB3634178.1"/>
    <property type="molecule type" value="Genomic_DNA"/>
</dbReference>
<accession>A0A6J4ZKP7</accession>